<dbReference type="InterPro" id="IPR051909">
    <property type="entry name" value="MFP_Cation_Efflux"/>
</dbReference>
<name>A0ABR9SKC1_9BURK</name>
<dbReference type="InterPro" id="IPR058647">
    <property type="entry name" value="BSH_CzcB-like"/>
</dbReference>
<dbReference type="Gene3D" id="2.40.420.20">
    <property type="match status" value="1"/>
</dbReference>
<dbReference type="Proteomes" id="UP000715965">
    <property type="component" value="Unassembled WGS sequence"/>
</dbReference>
<keyword evidence="2" id="KW-0813">Transport</keyword>
<dbReference type="InterPro" id="IPR006143">
    <property type="entry name" value="RND_pump_MFP"/>
</dbReference>
<evidence type="ECO:0000259" key="3">
    <source>
        <dbReference type="Pfam" id="PF25954"/>
    </source>
</evidence>
<comment type="similarity">
    <text evidence="1">Belongs to the membrane fusion protein (MFP) (TC 8.A.1) family.</text>
</comment>
<dbReference type="RefSeq" id="WP_193782335.1">
    <property type="nucleotide sequence ID" value="NZ_JADDOJ010000142.1"/>
</dbReference>
<evidence type="ECO:0000313" key="5">
    <source>
        <dbReference type="EMBL" id="MBE7942790.1"/>
    </source>
</evidence>
<comment type="caution">
    <text evidence="5">The sequence shown here is derived from an EMBL/GenBank/DDBJ whole genome shotgun (WGS) entry which is preliminary data.</text>
</comment>
<dbReference type="PANTHER" id="PTHR30097:SF4">
    <property type="entry name" value="SLR6042 PROTEIN"/>
    <property type="match status" value="1"/>
</dbReference>
<dbReference type="PANTHER" id="PTHR30097">
    <property type="entry name" value="CATION EFFLUX SYSTEM PROTEIN CUSB"/>
    <property type="match status" value="1"/>
</dbReference>
<keyword evidence="6" id="KW-1185">Reference proteome</keyword>
<gene>
    <name evidence="5" type="ORF">IM725_19650</name>
</gene>
<dbReference type="EMBL" id="JADDOJ010000142">
    <property type="protein sequence ID" value="MBE7942790.1"/>
    <property type="molecule type" value="Genomic_DNA"/>
</dbReference>
<reference evidence="5 6" key="1">
    <citation type="submission" date="2020-10" db="EMBL/GenBank/DDBJ databases">
        <title>Draft genome of Ramlibacter aquaticus LMG 30558.</title>
        <authorList>
            <person name="Props R."/>
        </authorList>
    </citation>
    <scope>NUCLEOTIDE SEQUENCE [LARGE SCALE GENOMIC DNA]</scope>
    <source>
        <strain evidence="5 6">LMG 30558</strain>
    </source>
</reference>
<accession>A0ABR9SKC1</accession>
<feature type="domain" description="CusB-like beta-barrel" evidence="3">
    <location>
        <begin position="187"/>
        <end position="260"/>
    </location>
</feature>
<protein>
    <submittedName>
        <fullName evidence="5">Efflux RND transporter periplasmic adaptor subunit</fullName>
    </submittedName>
</protein>
<evidence type="ECO:0000259" key="4">
    <source>
        <dbReference type="Pfam" id="PF25973"/>
    </source>
</evidence>
<evidence type="ECO:0000256" key="1">
    <source>
        <dbReference type="ARBA" id="ARBA00009477"/>
    </source>
</evidence>
<evidence type="ECO:0000256" key="2">
    <source>
        <dbReference type="ARBA" id="ARBA00022448"/>
    </source>
</evidence>
<organism evidence="5 6">
    <name type="scientific">Ramlibacter aquaticus</name>
    <dbReference type="NCBI Taxonomy" id="2780094"/>
    <lineage>
        <taxon>Bacteria</taxon>
        <taxon>Pseudomonadati</taxon>
        <taxon>Pseudomonadota</taxon>
        <taxon>Betaproteobacteria</taxon>
        <taxon>Burkholderiales</taxon>
        <taxon>Comamonadaceae</taxon>
        <taxon>Ramlibacter</taxon>
    </lineage>
</organism>
<evidence type="ECO:0000313" key="6">
    <source>
        <dbReference type="Proteomes" id="UP000715965"/>
    </source>
</evidence>
<dbReference type="InterPro" id="IPR058792">
    <property type="entry name" value="Beta-barrel_RND_2"/>
</dbReference>
<feature type="non-terminal residue" evidence="5">
    <location>
        <position position="1"/>
    </location>
</feature>
<sequence>LILPNGSAQLALLRTEALTSAPIPLADALPARLAYDEDVTVRVFPPVAGRIAALRVQPGDRVRAGQVLADIDAPDLGTARADLDKARADEERKRLAWERARELGPGEGIARRDAESAQADWEAARAETERARQRLGNLVPAGARAGARLTLTSPVAGVVAERNATPALELTPGGSQPLFVVTQLQRLWLLIDLPENLLASVKPGSAVSVESDAWPGERFRATLMQVGPVLDPNTRRVVARARLDNPGGKLLPEMFVRASVLQPVGTGLEVPNAALVTRGLYTYLFVETTPGRFQRRRVELATHGADSSFVRTGVAPGERVVVAGALLLDAELGSGTGPR</sequence>
<dbReference type="NCBIfam" id="TIGR01730">
    <property type="entry name" value="RND_mfp"/>
    <property type="match status" value="1"/>
</dbReference>
<dbReference type="Pfam" id="PF25954">
    <property type="entry name" value="Beta-barrel_RND_2"/>
    <property type="match status" value="1"/>
</dbReference>
<dbReference type="Pfam" id="PF25973">
    <property type="entry name" value="BSH_CzcB"/>
    <property type="match status" value="1"/>
</dbReference>
<proteinExistence type="inferred from homology"/>
<feature type="domain" description="CzcB-like barrel-sandwich hybrid" evidence="4">
    <location>
        <begin position="40"/>
        <end position="165"/>
    </location>
</feature>
<dbReference type="SUPFAM" id="SSF111369">
    <property type="entry name" value="HlyD-like secretion proteins"/>
    <property type="match status" value="1"/>
</dbReference>
<dbReference type="Gene3D" id="2.40.30.170">
    <property type="match status" value="1"/>
</dbReference>
<dbReference type="Gene3D" id="2.40.50.100">
    <property type="match status" value="1"/>
</dbReference>
<dbReference type="Gene3D" id="1.10.287.470">
    <property type="entry name" value="Helix hairpin bin"/>
    <property type="match status" value="1"/>
</dbReference>